<protein>
    <submittedName>
        <fullName evidence="1">Uncharacterized protein</fullName>
    </submittedName>
</protein>
<name>A0A8H4JFL8_9HYPO</name>
<gene>
    <name evidence="1" type="ORF">FACUT_10204</name>
</gene>
<proteinExistence type="predicted"/>
<sequence>MSQVRLGGLTANLLLPNYPGVSDNLFYCSADQTCDMGVFSSDLNFWGCCKSVAVAGNFCIDPYLCPFFSTCIDSTRLGSCGSDCMTDDWILKCSESAKPFCAIGTVLMTGLFTESSVDTLTQFACATYPYSLNYVIFTDNLAPDPTEECAPPWFTGTELEEFEKSVDRETTKYVLANPFDQLATRANFSASTALTNPNKTTAAPTVQIPTEPPATSTTTSAAVRCVVSSRNNMYVALLSAGWLWLL</sequence>
<dbReference type="EMBL" id="JAADJF010000316">
    <property type="protein sequence ID" value="KAF4424744.1"/>
    <property type="molecule type" value="Genomic_DNA"/>
</dbReference>
<evidence type="ECO:0000313" key="2">
    <source>
        <dbReference type="Proteomes" id="UP000536711"/>
    </source>
</evidence>
<comment type="caution">
    <text evidence="1">The sequence shown here is derived from an EMBL/GenBank/DDBJ whole genome shotgun (WGS) entry which is preliminary data.</text>
</comment>
<organism evidence="1 2">
    <name type="scientific">Fusarium acutatum</name>
    <dbReference type="NCBI Taxonomy" id="78861"/>
    <lineage>
        <taxon>Eukaryota</taxon>
        <taxon>Fungi</taxon>
        <taxon>Dikarya</taxon>
        <taxon>Ascomycota</taxon>
        <taxon>Pezizomycotina</taxon>
        <taxon>Sordariomycetes</taxon>
        <taxon>Hypocreomycetidae</taxon>
        <taxon>Hypocreales</taxon>
        <taxon>Nectriaceae</taxon>
        <taxon>Fusarium</taxon>
        <taxon>Fusarium fujikuroi species complex</taxon>
    </lineage>
</organism>
<dbReference type="Proteomes" id="UP000536711">
    <property type="component" value="Unassembled WGS sequence"/>
</dbReference>
<keyword evidence="2" id="KW-1185">Reference proteome</keyword>
<accession>A0A8H4JFL8</accession>
<reference evidence="1 2" key="1">
    <citation type="submission" date="2020-01" db="EMBL/GenBank/DDBJ databases">
        <title>Identification and distribution of gene clusters putatively required for synthesis of sphingolipid metabolism inhibitors in phylogenetically diverse species of the filamentous fungus Fusarium.</title>
        <authorList>
            <person name="Kim H.-S."/>
            <person name="Busman M."/>
            <person name="Brown D.W."/>
            <person name="Divon H."/>
            <person name="Uhlig S."/>
            <person name="Proctor R.H."/>
        </authorList>
    </citation>
    <scope>NUCLEOTIDE SEQUENCE [LARGE SCALE GENOMIC DNA]</scope>
    <source>
        <strain evidence="1 2">NRRL 13308</strain>
    </source>
</reference>
<dbReference type="OrthoDB" id="5347452at2759"/>
<evidence type="ECO:0000313" key="1">
    <source>
        <dbReference type="EMBL" id="KAF4424744.1"/>
    </source>
</evidence>
<dbReference type="AlphaFoldDB" id="A0A8H4JFL8"/>